<dbReference type="PANTHER" id="PTHR31099:SF28">
    <property type="entry name" value="F5J5.12"/>
    <property type="match status" value="1"/>
</dbReference>
<proteinExistence type="predicted"/>
<feature type="compositionally biased region" description="Basic and acidic residues" evidence="2">
    <location>
        <begin position="816"/>
        <end position="826"/>
    </location>
</feature>
<sequence length="826" mass="90691">MSSQSDSQDISREPSVQKESYSDVESSSEQPSMDNDLAVAEEVQSSLRVEMEAEDFEQIVEDEEMALALQVAEEEEEKERQEVTVAALPSRGAGGASTSRALDVEPISVAHGKRKTKTKAAPKKKKEAAVDVGKPVDIPEGYSYLNVAALSLKSRATQSEYLTAQFLVGPEGRVVEPKPDDVLSQAPEGCFAVHLLSLDLGLRFPLHPFLVEYLRFVKLAPCQLTPNSHSYIAGFLSLCRSREIDPSLDLFFMCFNLCRGGHTHAEGFANLQQVPEWRLFSEVPSSHKGWKDKFCYVRMAVNPFAEPLKDRFRRHLKVGSAALQKAGKKLSAKPEGSDKQITIKSATLPDELYKLGFKRYRRFGEKDENYPLIDMVPQSAGGCLPRARFSFFVLSAFPCHAVNLIYVYFAGPAMDLKAITMLRNKLEKEQKKKEGKPSTQKPVDEFFPKADTIKAPVDEGSSKKASAAAEDVVGSDAGGSAAEGQKKRRTGKGAALPEKRQKKGGAEKVGAPLVIIDEQAPVVTPPRSPPAHIDEDLREKEVIHFPIQKGTAVMHSTLNPIEFMRGVMSPKDRLVLSRLEDDVLDYKIASYSTMAALGFSEQARRVEALRIAKGQADEGMKKLAEELTEAKKQLADARDTLRLEREGAAKKLEDAKAEAKSDAEKVAAEAAKKAAEEAENAKAEAVSKAREDAVASFVSEGWRADDQKAWRSAVVGAEVDEWVKGPGAEWLALKGNEYWQGGEFFTQRLIYRKLAAHQGVDLKDFKPDAFGLPPLQPDVRVPLPEGMERPILRDSLLLQECGADDEEAGDGATSKIAEEGAKTSDT</sequence>
<keyword evidence="5" id="KW-1185">Reference proteome</keyword>
<dbReference type="Proteomes" id="UP001152523">
    <property type="component" value="Unassembled WGS sequence"/>
</dbReference>
<comment type="caution">
    <text evidence="4">The sequence shown here is derived from an EMBL/GenBank/DDBJ whole genome shotgun (WGS) entry which is preliminary data.</text>
</comment>
<evidence type="ECO:0000313" key="5">
    <source>
        <dbReference type="Proteomes" id="UP001152523"/>
    </source>
</evidence>
<feature type="region of interest" description="Disordered" evidence="2">
    <location>
        <begin position="802"/>
        <end position="826"/>
    </location>
</feature>
<feature type="compositionally biased region" description="Polar residues" evidence="2">
    <location>
        <begin position="17"/>
        <end position="33"/>
    </location>
</feature>
<evidence type="ECO:0000256" key="1">
    <source>
        <dbReference type="SAM" id="Coils"/>
    </source>
</evidence>
<dbReference type="InterPro" id="IPR007321">
    <property type="entry name" value="Transposase_28"/>
</dbReference>
<evidence type="ECO:0000313" key="4">
    <source>
        <dbReference type="EMBL" id="CAH9100620.1"/>
    </source>
</evidence>
<feature type="region of interest" description="Disordered" evidence="2">
    <location>
        <begin position="1"/>
        <end position="46"/>
    </location>
</feature>
<feature type="domain" description="Transposase (putative) gypsy type" evidence="3">
    <location>
        <begin position="198"/>
        <end position="258"/>
    </location>
</feature>
<keyword evidence="1" id="KW-0175">Coiled coil</keyword>
<feature type="coiled-coil region" evidence="1">
    <location>
        <begin position="613"/>
        <end position="691"/>
    </location>
</feature>
<dbReference type="Pfam" id="PF04195">
    <property type="entry name" value="Transposase_28"/>
    <property type="match status" value="1"/>
</dbReference>
<accession>A0AAV0DJV8</accession>
<gene>
    <name evidence="4" type="ORF">CEPIT_LOCUS15363</name>
</gene>
<dbReference type="EMBL" id="CAMAPF010000108">
    <property type="protein sequence ID" value="CAH9100620.1"/>
    <property type="molecule type" value="Genomic_DNA"/>
</dbReference>
<reference evidence="4" key="1">
    <citation type="submission" date="2022-07" db="EMBL/GenBank/DDBJ databases">
        <authorList>
            <person name="Macas J."/>
            <person name="Novak P."/>
            <person name="Neumann P."/>
        </authorList>
    </citation>
    <scope>NUCLEOTIDE SEQUENCE</scope>
</reference>
<organism evidence="4 5">
    <name type="scientific">Cuscuta epithymum</name>
    <dbReference type="NCBI Taxonomy" id="186058"/>
    <lineage>
        <taxon>Eukaryota</taxon>
        <taxon>Viridiplantae</taxon>
        <taxon>Streptophyta</taxon>
        <taxon>Embryophyta</taxon>
        <taxon>Tracheophyta</taxon>
        <taxon>Spermatophyta</taxon>
        <taxon>Magnoliopsida</taxon>
        <taxon>eudicotyledons</taxon>
        <taxon>Gunneridae</taxon>
        <taxon>Pentapetalae</taxon>
        <taxon>asterids</taxon>
        <taxon>lamiids</taxon>
        <taxon>Solanales</taxon>
        <taxon>Convolvulaceae</taxon>
        <taxon>Cuscuteae</taxon>
        <taxon>Cuscuta</taxon>
        <taxon>Cuscuta subgen. Cuscuta</taxon>
    </lineage>
</organism>
<evidence type="ECO:0000256" key="2">
    <source>
        <dbReference type="SAM" id="MobiDB-lite"/>
    </source>
</evidence>
<evidence type="ECO:0000259" key="3">
    <source>
        <dbReference type="Pfam" id="PF04195"/>
    </source>
</evidence>
<name>A0AAV0DJV8_9ASTE</name>
<dbReference type="AlphaFoldDB" id="A0AAV0DJV8"/>
<protein>
    <recommendedName>
        <fullName evidence="3">Transposase (putative) gypsy type domain-containing protein</fullName>
    </recommendedName>
</protein>
<feature type="region of interest" description="Disordered" evidence="2">
    <location>
        <begin position="428"/>
        <end position="506"/>
    </location>
</feature>
<feature type="region of interest" description="Disordered" evidence="2">
    <location>
        <begin position="71"/>
        <end position="99"/>
    </location>
</feature>
<dbReference type="PANTHER" id="PTHR31099">
    <property type="entry name" value="OS06G0165300 PROTEIN"/>
    <property type="match status" value="1"/>
</dbReference>
<feature type="compositionally biased region" description="Basic and acidic residues" evidence="2">
    <location>
        <begin position="428"/>
        <end position="462"/>
    </location>
</feature>